<dbReference type="PANTHER" id="PTHR43649">
    <property type="entry name" value="ARABINOSE-BINDING PROTEIN-RELATED"/>
    <property type="match status" value="1"/>
</dbReference>
<keyword evidence="2" id="KW-0732">Signal</keyword>
<feature type="compositionally biased region" description="Polar residues" evidence="1">
    <location>
        <begin position="28"/>
        <end position="42"/>
    </location>
</feature>
<dbReference type="Proteomes" id="UP000665561">
    <property type="component" value="Unassembled WGS sequence"/>
</dbReference>
<gene>
    <name evidence="3" type="ORF">GT019_12445</name>
</gene>
<dbReference type="InterPro" id="IPR050490">
    <property type="entry name" value="Bact_solute-bd_prot1"/>
</dbReference>
<evidence type="ECO:0000256" key="2">
    <source>
        <dbReference type="SAM" id="SignalP"/>
    </source>
</evidence>
<feature type="chain" id="PRO_5046010357" evidence="2">
    <location>
        <begin position="27"/>
        <end position="555"/>
    </location>
</feature>
<feature type="compositionally biased region" description="Polar residues" evidence="1">
    <location>
        <begin position="55"/>
        <end position="70"/>
    </location>
</feature>
<accession>A0ABW9XPX8</accession>
<evidence type="ECO:0000313" key="3">
    <source>
        <dbReference type="EMBL" id="NBD24684.1"/>
    </source>
</evidence>
<dbReference type="PANTHER" id="PTHR43649:SF12">
    <property type="entry name" value="DIACETYLCHITOBIOSE BINDING PROTEIN DASA"/>
    <property type="match status" value="1"/>
</dbReference>
<dbReference type="EMBL" id="JAAAMV010000008">
    <property type="protein sequence ID" value="NBD24684.1"/>
    <property type="molecule type" value="Genomic_DNA"/>
</dbReference>
<sequence>MIRKRRQWLYAATVLALAIAAGCANNNEPAPQRQNEQQNQPDNGPDAPTAERKAISSTIYDRSNVPSTEGTTEENRWTKWINANGPVDVKYVAVPRYESRQKLNVLFASASAPDLIFEYDQYIKNPLYDQKQLMPIDDMIDKYSTDYKAMLAEYPILKKVGTKSDGKLYEFARLNEVVPIHAILIREDWLKKLNLQVPTTTEEMYRVAKAFTEQDPDGNGKKDTYGMALSLQSGIVIDQVFQATNWIVKDGGVTRNWDNFKAVAEFKKRLFDEGIVDKDYLNDKNGVKAKQDFINGKIGIYPIQLDWYSFTINELASLKKNVPDAVVTPIPYPASPAGQFNPAYTNPVQATAVVNAHAKDPEAVMHYVDFLVKPETVKMLKYGVENEHWKLGPNGCPQVIDTDKTKTEVSYDVDLQMLSSGILDAKCGKIANKFNPDNPIEKEGLAMFTKAMDIYMDPNKPYVEITHPEHMPQIPKDIDAISANLTKPIADIWVKAILGGKDYTPEKALADAKATWEKGDGKKVEAWFSNWWTNDSQNAFLAKDIIDMMRQQTGK</sequence>
<dbReference type="SUPFAM" id="SSF53850">
    <property type="entry name" value="Periplasmic binding protein-like II"/>
    <property type="match status" value="1"/>
</dbReference>
<reference evidence="3 4" key="1">
    <citation type="submission" date="2020-01" db="EMBL/GenBank/DDBJ databases">
        <title>Paenibacillus soybeanensis sp. nov. isolated from the nodules of soybean (Glycine max(L.) Merr).</title>
        <authorList>
            <person name="Wang H."/>
        </authorList>
    </citation>
    <scope>NUCLEOTIDE SEQUENCE [LARGE SCALE GENOMIC DNA]</scope>
    <source>
        <strain evidence="3 4">T1</strain>
    </source>
</reference>
<name>A0ABW9XPX8_9BACL</name>
<feature type="signal peptide" evidence="2">
    <location>
        <begin position="1"/>
        <end position="26"/>
    </location>
</feature>
<evidence type="ECO:0000256" key="1">
    <source>
        <dbReference type="SAM" id="MobiDB-lite"/>
    </source>
</evidence>
<feature type="region of interest" description="Disordered" evidence="1">
    <location>
        <begin position="26"/>
        <end position="73"/>
    </location>
</feature>
<dbReference type="PROSITE" id="PS51257">
    <property type="entry name" value="PROKAR_LIPOPROTEIN"/>
    <property type="match status" value="1"/>
</dbReference>
<comment type="caution">
    <text evidence="3">The sequence shown here is derived from an EMBL/GenBank/DDBJ whole genome shotgun (WGS) entry which is preliminary data.</text>
</comment>
<keyword evidence="4" id="KW-1185">Reference proteome</keyword>
<proteinExistence type="predicted"/>
<organism evidence="3 4">
    <name type="scientific">Paenibacillus glycinis</name>
    <dbReference type="NCBI Taxonomy" id="2697035"/>
    <lineage>
        <taxon>Bacteria</taxon>
        <taxon>Bacillati</taxon>
        <taxon>Bacillota</taxon>
        <taxon>Bacilli</taxon>
        <taxon>Bacillales</taxon>
        <taxon>Paenibacillaceae</taxon>
        <taxon>Paenibacillus</taxon>
    </lineage>
</organism>
<dbReference type="Gene3D" id="3.40.190.10">
    <property type="entry name" value="Periplasmic binding protein-like II"/>
    <property type="match status" value="2"/>
</dbReference>
<protein>
    <submittedName>
        <fullName evidence="3">Extracellular solute-binding protein</fullName>
    </submittedName>
</protein>
<evidence type="ECO:0000313" key="4">
    <source>
        <dbReference type="Proteomes" id="UP000665561"/>
    </source>
</evidence>
<dbReference type="RefSeq" id="WP_161743501.1">
    <property type="nucleotide sequence ID" value="NZ_JAAAMV010000008.1"/>
</dbReference>